<evidence type="ECO:0000256" key="1">
    <source>
        <dbReference type="SAM" id="MobiDB-lite"/>
    </source>
</evidence>
<proteinExistence type="predicted"/>
<sequence length="89" mass="9773">MRTSMQFDSFYHKLIQLGHIWMICHGTSATSDPGASQNHEIGGNAPSLLNSTNNTAIGREPQIVGNFPQNFSYAMTIPTLETDHINALI</sequence>
<feature type="compositionally biased region" description="Polar residues" evidence="1">
    <location>
        <begin position="30"/>
        <end position="39"/>
    </location>
</feature>
<gene>
    <name evidence="2" type="ORF">HGQ98_02400</name>
</gene>
<feature type="region of interest" description="Disordered" evidence="1">
    <location>
        <begin position="30"/>
        <end position="54"/>
    </location>
</feature>
<dbReference type="AlphaFoldDB" id="A0A848NC96"/>
<reference evidence="2 3" key="1">
    <citation type="submission" date="2020-04" db="EMBL/GenBank/DDBJ databases">
        <title>Achromobacter ruhlandii genome sequencing and assembly.</title>
        <authorList>
            <person name="Martins R.C.R."/>
            <person name="Perdigao-Neto L.V."/>
            <person name="Levin A.S.S."/>
            <person name="Costa S.F."/>
        </authorList>
    </citation>
    <scope>NUCLEOTIDE SEQUENCE [LARGE SCALE GENOMIC DNA]</scope>
    <source>
        <strain evidence="2 3">9035ralo</strain>
    </source>
</reference>
<accession>A0A848NC96</accession>
<name>A0A848NC96_9BURK</name>
<evidence type="ECO:0000313" key="2">
    <source>
        <dbReference type="EMBL" id="NMU88737.1"/>
    </source>
</evidence>
<dbReference type="RefSeq" id="WP_169535784.1">
    <property type="nucleotide sequence ID" value="NZ_JABBZE010000010.1"/>
</dbReference>
<dbReference type="EMBL" id="JABBZE010000010">
    <property type="protein sequence ID" value="NMU88737.1"/>
    <property type="molecule type" value="Genomic_DNA"/>
</dbReference>
<organism evidence="2 3">
    <name type="scientific">Achromobacter ruhlandii</name>
    <dbReference type="NCBI Taxonomy" id="72557"/>
    <lineage>
        <taxon>Bacteria</taxon>
        <taxon>Pseudomonadati</taxon>
        <taxon>Pseudomonadota</taxon>
        <taxon>Betaproteobacteria</taxon>
        <taxon>Burkholderiales</taxon>
        <taxon>Alcaligenaceae</taxon>
        <taxon>Achromobacter</taxon>
    </lineage>
</organism>
<protein>
    <submittedName>
        <fullName evidence="2">Uncharacterized protein</fullName>
    </submittedName>
</protein>
<comment type="caution">
    <text evidence="2">The sequence shown here is derived from an EMBL/GenBank/DDBJ whole genome shotgun (WGS) entry which is preliminary data.</text>
</comment>
<dbReference type="Proteomes" id="UP000542405">
    <property type="component" value="Unassembled WGS sequence"/>
</dbReference>
<evidence type="ECO:0000313" key="3">
    <source>
        <dbReference type="Proteomes" id="UP000542405"/>
    </source>
</evidence>